<evidence type="ECO:0000256" key="1">
    <source>
        <dbReference type="ARBA" id="ARBA00005417"/>
    </source>
</evidence>
<gene>
    <name evidence="6" type="ORF">H8712_04360</name>
</gene>
<proteinExistence type="inferred from homology"/>
<name>A0ABR7P9A8_9FIRM</name>
<reference evidence="6 7" key="1">
    <citation type="submission" date="2020-08" db="EMBL/GenBank/DDBJ databases">
        <title>Genome public.</title>
        <authorList>
            <person name="Liu C."/>
            <person name="Sun Q."/>
        </authorList>
    </citation>
    <scope>NUCLEOTIDE SEQUENCE [LARGE SCALE GENOMIC DNA]</scope>
    <source>
        <strain evidence="6 7">3_YM_SP_D4_24.mj</strain>
    </source>
</reference>
<dbReference type="RefSeq" id="WP_022304669.1">
    <property type="nucleotide sequence ID" value="NZ_JACRTP010000001.1"/>
</dbReference>
<dbReference type="Gene3D" id="3.40.50.300">
    <property type="entry name" value="P-loop containing nucleotide triphosphate hydrolases"/>
    <property type="match status" value="1"/>
</dbReference>
<dbReference type="PROSITE" id="PS00211">
    <property type="entry name" value="ABC_TRANSPORTER_1"/>
    <property type="match status" value="1"/>
</dbReference>
<comment type="caution">
    <text evidence="6">The sequence shown here is derived from an EMBL/GenBank/DDBJ whole genome shotgun (WGS) entry which is preliminary data.</text>
</comment>
<feature type="domain" description="ABC transporter" evidence="5">
    <location>
        <begin position="3"/>
        <end position="209"/>
    </location>
</feature>
<comment type="similarity">
    <text evidence="1">Belongs to the ABC transporter superfamily.</text>
</comment>
<dbReference type="SMART" id="SM00382">
    <property type="entry name" value="AAA"/>
    <property type="match status" value="1"/>
</dbReference>
<dbReference type="Pfam" id="PF00005">
    <property type="entry name" value="ABC_tran"/>
    <property type="match status" value="1"/>
</dbReference>
<dbReference type="InterPro" id="IPR050319">
    <property type="entry name" value="ABC_transp_ATP-bind"/>
</dbReference>
<organism evidence="6 7">
    <name type="scientific">Blautia stercoris</name>
    <dbReference type="NCBI Taxonomy" id="871664"/>
    <lineage>
        <taxon>Bacteria</taxon>
        <taxon>Bacillati</taxon>
        <taxon>Bacillota</taxon>
        <taxon>Clostridia</taxon>
        <taxon>Lachnospirales</taxon>
        <taxon>Lachnospiraceae</taxon>
        <taxon>Blautia</taxon>
    </lineage>
</organism>
<dbReference type="SUPFAM" id="SSF52540">
    <property type="entry name" value="P-loop containing nucleoside triphosphate hydrolases"/>
    <property type="match status" value="1"/>
</dbReference>
<dbReference type="GO" id="GO:0005524">
    <property type="term" value="F:ATP binding"/>
    <property type="evidence" value="ECO:0007669"/>
    <property type="project" value="UniProtKB-KW"/>
</dbReference>
<dbReference type="InterPro" id="IPR003439">
    <property type="entry name" value="ABC_transporter-like_ATP-bd"/>
</dbReference>
<dbReference type="InterPro" id="IPR003593">
    <property type="entry name" value="AAA+_ATPase"/>
</dbReference>
<dbReference type="PROSITE" id="PS50893">
    <property type="entry name" value="ABC_TRANSPORTER_2"/>
    <property type="match status" value="1"/>
</dbReference>
<evidence type="ECO:0000256" key="4">
    <source>
        <dbReference type="ARBA" id="ARBA00022840"/>
    </source>
</evidence>
<sequence>MQLKLEHIDFRYTDKSPWILKDVSLTIEAGERVGIVGPSGYGKSTLSKIIAGYMNPTSGSVMIDEKPLPKKGMCPVQMIYQHPEYAVNPRWKMKKILNECWTPGEEVLARMGIEKDWLNRWPSELSGGELQRFCIARILSPDVKFLLCDEITTMLDVITQAQIWQVLLDTAKKNGYGMLIITHNMALAEKVCTRIVDLRDINHIKQIDV</sequence>
<dbReference type="InterPro" id="IPR027417">
    <property type="entry name" value="P-loop_NTPase"/>
</dbReference>
<dbReference type="EMBL" id="JACRTP010000001">
    <property type="protein sequence ID" value="MBC8627857.1"/>
    <property type="molecule type" value="Genomic_DNA"/>
</dbReference>
<evidence type="ECO:0000256" key="3">
    <source>
        <dbReference type="ARBA" id="ARBA00022741"/>
    </source>
</evidence>
<accession>A0ABR7P9A8</accession>
<protein>
    <submittedName>
        <fullName evidence="6">ATP-binding cassette domain-containing protein</fullName>
    </submittedName>
</protein>
<evidence type="ECO:0000313" key="6">
    <source>
        <dbReference type="EMBL" id="MBC8627857.1"/>
    </source>
</evidence>
<keyword evidence="2" id="KW-0813">Transport</keyword>
<keyword evidence="7" id="KW-1185">Reference proteome</keyword>
<dbReference type="PANTHER" id="PTHR43776">
    <property type="entry name" value="TRANSPORT ATP-BINDING PROTEIN"/>
    <property type="match status" value="1"/>
</dbReference>
<keyword evidence="4 6" id="KW-0067">ATP-binding</keyword>
<dbReference type="Proteomes" id="UP000661649">
    <property type="component" value="Unassembled WGS sequence"/>
</dbReference>
<evidence type="ECO:0000313" key="7">
    <source>
        <dbReference type="Proteomes" id="UP000661649"/>
    </source>
</evidence>
<evidence type="ECO:0000259" key="5">
    <source>
        <dbReference type="PROSITE" id="PS50893"/>
    </source>
</evidence>
<dbReference type="InterPro" id="IPR017871">
    <property type="entry name" value="ABC_transporter-like_CS"/>
</dbReference>
<dbReference type="PANTHER" id="PTHR43776:SF7">
    <property type="entry name" value="D,D-DIPEPTIDE TRANSPORT ATP-BINDING PROTEIN DDPF-RELATED"/>
    <property type="match status" value="1"/>
</dbReference>
<keyword evidence="3" id="KW-0547">Nucleotide-binding</keyword>
<evidence type="ECO:0000256" key="2">
    <source>
        <dbReference type="ARBA" id="ARBA00022448"/>
    </source>
</evidence>